<name>A0ABV6CBJ7_9GAMM</name>
<reference evidence="2 3" key="1">
    <citation type="submission" date="2024-09" db="EMBL/GenBank/DDBJ databases">
        <authorList>
            <person name="Sun Q."/>
            <person name="Mori K."/>
        </authorList>
    </citation>
    <scope>NUCLEOTIDE SEQUENCE [LARGE SCALE GENOMIC DNA]</scope>
    <source>
        <strain evidence="2 3">CCM 8545</strain>
    </source>
</reference>
<gene>
    <name evidence="2" type="ORF">ACFFIT_00780</name>
</gene>
<feature type="transmembrane region" description="Helical" evidence="1">
    <location>
        <begin position="344"/>
        <end position="363"/>
    </location>
</feature>
<dbReference type="RefSeq" id="WP_385875485.1">
    <property type="nucleotide sequence ID" value="NZ_JBHLXE010000013.1"/>
</dbReference>
<evidence type="ECO:0000313" key="2">
    <source>
        <dbReference type="EMBL" id="MFC0178648.1"/>
    </source>
</evidence>
<accession>A0ABV6CBJ7</accession>
<protein>
    <submittedName>
        <fullName evidence="2">Uncharacterized protein</fullName>
    </submittedName>
</protein>
<evidence type="ECO:0000313" key="3">
    <source>
        <dbReference type="Proteomes" id="UP001589758"/>
    </source>
</evidence>
<keyword evidence="1" id="KW-0472">Membrane</keyword>
<dbReference type="EMBL" id="JBHLXE010000013">
    <property type="protein sequence ID" value="MFC0178648.1"/>
    <property type="molecule type" value="Genomic_DNA"/>
</dbReference>
<organism evidence="2 3">
    <name type="scientific">Thorsellia kenyensis</name>
    <dbReference type="NCBI Taxonomy" id="1549888"/>
    <lineage>
        <taxon>Bacteria</taxon>
        <taxon>Pseudomonadati</taxon>
        <taxon>Pseudomonadota</taxon>
        <taxon>Gammaproteobacteria</taxon>
        <taxon>Enterobacterales</taxon>
        <taxon>Thorselliaceae</taxon>
        <taxon>Thorsellia</taxon>
    </lineage>
</organism>
<dbReference type="Proteomes" id="UP001589758">
    <property type="component" value="Unassembled WGS sequence"/>
</dbReference>
<feature type="transmembrane region" description="Helical" evidence="1">
    <location>
        <begin position="224"/>
        <end position="257"/>
    </location>
</feature>
<evidence type="ECO:0000256" key="1">
    <source>
        <dbReference type="SAM" id="Phobius"/>
    </source>
</evidence>
<proteinExistence type="predicted"/>
<keyword evidence="3" id="KW-1185">Reference proteome</keyword>
<sequence>MINIIEYPEIHLTKKILDEELKSAIHALFIQLDGINQEIVEIDFTVYEGVGSFFSGPLNYDSEGNKRVQTNSVSANNYIFETMPALIVAKTFDYLNPSTFIVRSHPHEDYLVKVQYSEENHFQFILFNQKAFIIQVNGIDIANLNSLKFPLSEIEKRQQEIDLFIEEEQLGDIPHRLASEYAAPVKLFKREELAKAPKWHILNYRDLTSSELKQLNLPFYKPRWGSWAITALFCILMMRSESVFAVVLSAFAFILLLVRINEIPLGKFTDEQVITIRGMLRVHPKVSFAGPLNLLFNLTNLEDQTRLNTVYTFEVLKHSREVIRIHELSQGDDQKREKKKITRLQMVFNLCLFLLTLLTLYQIRPALDPQESFWVKNNNYFNIVNWYLNPDPIVLNEANLANFIPQPFDIVQFNSRVQCNATSQNVYCDTLQIPIAPSDNEGSDNRTSDTSKKDNYFESLHIHYATLPVSNEFVLPSDLIFLPNMQSIFNFNPFFEVIFEPDTLEQSNQLSKEGFDFFAHPLPINIKAYVTKVDRLEGTEDKWSAQLKLNIKSETSFALYYVALFFYLLFILLVTLFLAIRSNVWEKTRKLNSDMDK</sequence>
<comment type="caution">
    <text evidence="2">The sequence shown here is derived from an EMBL/GenBank/DDBJ whole genome shotgun (WGS) entry which is preliminary data.</text>
</comment>
<feature type="transmembrane region" description="Helical" evidence="1">
    <location>
        <begin position="558"/>
        <end position="580"/>
    </location>
</feature>
<keyword evidence="1" id="KW-1133">Transmembrane helix</keyword>
<keyword evidence="1" id="KW-0812">Transmembrane</keyword>